<feature type="domain" description="Heterokaryon incompatibility" evidence="1">
    <location>
        <begin position="208"/>
        <end position="287"/>
    </location>
</feature>
<evidence type="ECO:0000313" key="2">
    <source>
        <dbReference type="EMBL" id="KAK0701291.1"/>
    </source>
</evidence>
<dbReference type="Pfam" id="PF06985">
    <property type="entry name" value="HET"/>
    <property type="match status" value="1"/>
</dbReference>
<dbReference type="AlphaFoldDB" id="A0AA39ZPI1"/>
<comment type="caution">
    <text evidence="2">The sequence shown here is derived from an EMBL/GenBank/DDBJ whole genome shotgun (WGS) entry which is preliminary data.</text>
</comment>
<dbReference type="Proteomes" id="UP001172102">
    <property type="component" value="Unassembled WGS sequence"/>
</dbReference>
<protein>
    <recommendedName>
        <fullName evidence="1">Heterokaryon incompatibility domain-containing protein</fullName>
    </recommendedName>
</protein>
<keyword evidence="3" id="KW-1185">Reference proteome</keyword>
<evidence type="ECO:0000313" key="3">
    <source>
        <dbReference type="Proteomes" id="UP001172102"/>
    </source>
</evidence>
<sequence length="301" mass="34467">MVLCAVCRAIDFGSLLDACLEQYQNRREAYFSDRDSTLPPPDIASWIKQHGDIFELEKCFQWCDLCRVIFQAFEREMVVEKEDARGLPIVFRPARNKIEVCYKSEEGLINLCRLDAYMEDDDAIACYGINTFPEDVSPPILKKLDKDPGSKKFLDITSGFLRSCQENHGSCNRSLESWNPLKRLINVGTQTRSPFLVDIFPALRKVEWVSLSYCWGEEPSMKLTENTISILRHGIALSRLDPTIRDVIFITRAFGIPYIWIDALCIVQDLNGAEWNEEASRMHEIYGGRRSPLSSPVRAVL</sequence>
<proteinExistence type="predicted"/>
<accession>A0AA39ZPI1</accession>
<dbReference type="PANTHER" id="PTHR33112">
    <property type="entry name" value="DOMAIN PROTEIN, PUTATIVE-RELATED"/>
    <property type="match status" value="1"/>
</dbReference>
<organism evidence="2 3">
    <name type="scientific">Lasiosphaeris hirsuta</name>
    <dbReference type="NCBI Taxonomy" id="260670"/>
    <lineage>
        <taxon>Eukaryota</taxon>
        <taxon>Fungi</taxon>
        <taxon>Dikarya</taxon>
        <taxon>Ascomycota</taxon>
        <taxon>Pezizomycotina</taxon>
        <taxon>Sordariomycetes</taxon>
        <taxon>Sordariomycetidae</taxon>
        <taxon>Sordariales</taxon>
        <taxon>Lasiosphaeriaceae</taxon>
        <taxon>Lasiosphaeris</taxon>
    </lineage>
</organism>
<dbReference type="EMBL" id="JAUKUA010000010">
    <property type="protein sequence ID" value="KAK0701291.1"/>
    <property type="molecule type" value="Genomic_DNA"/>
</dbReference>
<name>A0AA39ZPI1_9PEZI</name>
<evidence type="ECO:0000259" key="1">
    <source>
        <dbReference type="Pfam" id="PF06985"/>
    </source>
</evidence>
<reference evidence="2" key="1">
    <citation type="submission" date="2023-06" db="EMBL/GenBank/DDBJ databases">
        <title>Genome-scale phylogeny and comparative genomics of the fungal order Sordariales.</title>
        <authorList>
            <consortium name="Lawrence Berkeley National Laboratory"/>
            <person name="Hensen N."/>
            <person name="Bonometti L."/>
            <person name="Westerberg I."/>
            <person name="Brannstrom I.O."/>
            <person name="Guillou S."/>
            <person name="Cros-Aarteil S."/>
            <person name="Calhoun S."/>
            <person name="Haridas S."/>
            <person name="Kuo A."/>
            <person name="Mondo S."/>
            <person name="Pangilinan J."/>
            <person name="Riley R."/>
            <person name="Labutti K."/>
            <person name="Andreopoulos B."/>
            <person name="Lipzen A."/>
            <person name="Chen C."/>
            <person name="Yanf M."/>
            <person name="Daum C."/>
            <person name="Ng V."/>
            <person name="Clum A."/>
            <person name="Steindorff A."/>
            <person name="Ohm R."/>
            <person name="Martin F."/>
            <person name="Silar P."/>
            <person name="Natvig D."/>
            <person name="Lalanne C."/>
            <person name="Gautier V."/>
            <person name="Ament-Velasquez S.L."/>
            <person name="Kruys A."/>
            <person name="Hutchinson M.I."/>
            <person name="Powell A.J."/>
            <person name="Barry K."/>
            <person name="Miller A.N."/>
            <person name="Grigoriev I.V."/>
            <person name="Debuchy R."/>
            <person name="Gladieux P."/>
            <person name="Thoren M.H."/>
            <person name="Johannesson H."/>
        </authorList>
    </citation>
    <scope>NUCLEOTIDE SEQUENCE</scope>
    <source>
        <strain evidence="2">SMH4607-1</strain>
    </source>
</reference>
<dbReference type="InterPro" id="IPR010730">
    <property type="entry name" value="HET"/>
</dbReference>
<dbReference type="PANTHER" id="PTHR33112:SF8">
    <property type="entry name" value="HETEROKARYON INCOMPATIBILITY DOMAIN-CONTAINING PROTEIN"/>
    <property type="match status" value="1"/>
</dbReference>
<gene>
    <name evidence="2" type="ORF">B0H67DRAFT_97924</name>
</gene>